<gene>
    <name evidence="2" type="ORF">GS597_13885</name>
</gene>
<name>A0A8K2A833_9CYAN</name>
<evidence type="ECO:0000259" key="1">
    <source>
        <dbReference type="Pfam" id="PF00535"/>
    </source>
</evidence>
<dbReference type="SUPFAM" id="SSF53448">
    <property type="entry name" value="Nucleotide-diphospho-sugar transferases"/>
    <property type="match status" value="1"/>
</dbReference>
<protein>
    <submittedName>
        <fullName evidence="2">Glycosyltransferase</fullName>
    </submittedName>
</protein>
<accession>A0A8K2A833</accession>
<dbReference type="PANTHER" id="PTHR43179:SF7">
    <property type="entry name" value="RHAMNOSYLTRANSFERASE WBBL"/>
    <property type="match status" value="1"/>
</dbReference>
<dbReference type="Proteomes" id="UP000607397">
    <property type="component" value="Unassembled WGS sequence"/>
</dbReference>
<dbReference type="InterPro" id="IPR029044">
    <property type="entry name" value="Nucleotide-diphossugar_trans"/>
</dbReference>
<feature type="domain" description="Glycosyltransferase 2-like" evidence="1">
    <location>
        <begin position="37"/>
        <end position="140"/>
    </location>
</feature>
<reference evidence="2" key="1">
    <citation type="submission" date="2019-12" db="EMBL/GenBank/DDBJ databases">
        <title>High-Quality draft genome sequences of three cyanobacteria isolated from the limestone walls of the Old Cathedral of Coimbra.</title>
        <authorList>
            <person name="Tiago I."/>
            <person name="Soares F."/>
            <person name="Portugal A."/>
        </authorList>
    </citation>
    <scope>NUCLEOTIDE SEQUENCE [LARGE SCALE GENOMIC DNA]</scope>
    <source>
        <strain evidence="2">C</strain>
    </source>
</reference>
<dbReference type="Gene3D" id="3.90.550.10">
    <property type="entry name" value="Spore Coat Polysaccharide Biosynthesis Protein SpsA, Chain A"/>
    <property type="match status" value="1"/>
</dbReference>
<dbReference type="AlphaFoldDB" id="A0A8K2A833"/>
<comment type="caution">
    <text evidence="2">The sequence shown here is derived from an EMBL/GenBank/DDBJ whole genome shotgun (WGS) entry which is preliminary data.</text>
</comment>
<evidence type="ECO:0000313" key="2">
    <source>
        <dbReference type="EMBL" id="NCJ07579.1"/>
    </source>
</evidence>
<dbReference type="Pfam" id="PF00535">
    <property type="entry name" value="Glycos_transf_2"/>
    <property type="match status" value="1"/>
</dbReference>
<dbReference type="EMBL" id="WVIC01000029">
    <property type="protein sequence ID" value="NCJ07579.1"/>
    <property type="molecule type" value="Genomic_DNA"/>
</dbReference>
<sequence>MRAGQSYQTHVEFNCHQQTTPTVTIVVGPRERFSHTQASLESIYRNTRYPFELVYVDVCTPPPIQAYLNAQAKEKGFKLIRTPYYISPNQARNVGLRQVLKTAIAEYVVFIENDVVVELGWLTQLVNCAAETGADVVGPLTCIGQPEHGVIHNAGGETYILNDVKPDGRIKRRLRQKAYLTGKAIAQVQDQMHRVQCDYVEFHCLMARTAVFGKVGLLDEGMLATREHIDFCLSVTEAGGKIYCDRTAIVTTDTVGIAQNKAGLIELFGANRLPDFKWYDLPYFMVRWSNAWDRASLDHLRRKWHLAEDSYFKKRYVIIGNRRRELLVQPLVRRLTLGRGNTWLEKCLGGLEQKLNNFFYQRHLKHRAKILSQGQSLALEKPRMPVDQKVDEKIVA</sequence>
<dbReference type="InterPro" id="IPR001173">
    <property type="entry name" value="Glyco_trans_2-like"/>
</dbReference>
<dbReference type="PANTHER" id="PTHR43179">
    <property type="entry name" value="RHAMNOSYLTRANSFERASE WBBL"/>
    <property type="match status" value="1"/>
</dbReference>
<keyword evidence="3" id="KW-1185">Reference proteome</keyword>
<organism evidence="2 3">
    <name type="scientific">Petrachloros mirabilis ULC683</name>
    <dbReference type="NCBI Taxonomy" id="2781853"/>
    <lineage>
        <taxon>Bacteria</taxon>
        <taxon>Bacillati</taxon>
        <taxon>Cyanobacteriota</taxon>
        <taxon>Cyanophyceae</taxon>
        <taxon>Synechococcales</taxon>
        <taxon>Petrachlorosaceae</taxon>
        <taxon>Petrachloros</taxon>
        <taxon>Petrachloros mirabilis</taxon>
    </lineage>
</organism>
<evidence type="ECO:0000313" key="3">
    <source>
        <dbReference type="Proteomes" id="UP000607397"/>
    </source>
</evidence>
<proteinExistence type="predicted"/>